<dbReference type="EMBL" id="NHYE01004741">
    <property type="protein sequence ID" value="PPQ82487.1"/>
    <property type="molecule type" value="Genomic_DNA"/>
</dbReference>
<dbReference type="PANTHER" id="PTHR46579:SF1">
    <property type="entry name" value="F5_8 TYPE C DOMAIN-CONTAINING PROTEIN"/>
    <property type="match status" value="1"/>
</dbReference>
<evidence type="ECO:0008006" key="3">
    <source>
        <dbReference type="Google" id="ProtNLM"/>
    </source>
</evidence>
<dbReference type="Pfam" id="PF02992">
    <property type="entry name" value="Transposase_21"/>
    <property type="match status" value="1"/>
</dbReference>
<name>A0A409WVH3_9AGAR</name>
<protein>
    <recommendedName>
        <fullName evidence="3">DUF4218 domain-containing protein</fullName>
    </recommendedName>
</protein>
<evidence type="ECO:0000313" key="2">
    <source>
        <dbReference type="Proteomes" id="UP000284706"/>
    </source>
</evidence>
<dbReference type="AlphaFoldDB" id="A0A409WVH3"/>
<proteinExistence type="predicted"/>
<dbReference type="OrthoDB" id="3248986at2759"/>
<sequence length="1228" mass="138063">PPIDNRSLPILETQERDQSEYKNDEEVLPVPLTESHGLLLASQTAYLSAYISAHQGLSSCNGAKLSLPTFKAHEREDKAYALSSAIDSAQEACKRQDNIFAAYAAIFGRSRTEAKPATSRSYHRFVNERLSQLSDIERKVDLLSAETEERLSRLTFPKERDDTFPLMPLTASVRRVCHDLSGVTSRSPSVQAAKSSIGDRLGKLIYTLQEAKKRWKEASAKLPRGPCSEVLPLTGVYKTGQYYLRLTNDIDSNISPKEHLHTPILSGVDPIIQASVFTMVVLQVILHLSRRGCHFLLAMMRYIVQLSLQRNNPILSVQDQKLLHDFPKDPDSAVKQFLLDGSETIYAVCPKATCHKLYTPNFSGSLPFPRYPEYCSHREFADGNECETRLTRPRVFGDFEVEVPIKRFVSFSFKEYVASLTCRSGFEDCMDSVSAGKGSEASEEMQDVFDGEFLRDFRGPDSKPFRSESGPEGRYSFSLGLDFFNPFTNKQGGKKASAGVISIVCLNLPMSLRYKPENMFLAGVIPGPSEPPLTAINHYLAPIVDEFLEFWRPGVRFSQTAKLPMGRLIFCALILAICDLPAARKLSGFASHTSEHFCNVCHCTLSNPGLQAINHGDWAIRTDSEYRVAAAEYKSGLSADSREKIFKDNGVRWSELLRLPYFDMVKCIAIDPAHNLFLGLINEHFTNILGIRLRPFQEKTVIDLDFRPTPLEFKECHRKDVEKVKKWLQAPYSTTFGPTQVHGTKKLMRLSLPVLQFVCEQIRCPLPILPENRTAPLKQEYCESILAWREEQVEHREAGAQSSTPCGHVLRADEMAEIWSDIEKLLTPTWMTSVPSKLGQPHHGKLKADQWRVLGTTHLTASLIRLWATGPMNDERSRRCYDILHVTQSLVSAVILATSHSMTKAIADAYLRHMSDYLEGIRRLFPDYQLVPNHHLALHIHQYLLLFGPVHSWWTFPFERLIGTLQRTPQNGRLGEAFSGFLRRYRSNILAGEVEGTMARAYGRRGKIATLLSKAGCPEVIQQSRPFFETLLSLQLRDDLRTTIRGDFHIQPECILDASSSAYRPIARILPTEFQFACTRAHIDVPSRGILPSRLTIGSLNYAISSKHPGNSCIMVSGIGSCDAVPAQLAYIVQFRSGVGNEKTCLGIRRYQEAGLAHDPYLAFPVLRARIWAARFHDLEIIEPLQVACHFASLPLILEGQELIIALPLSRTAYLIEDAASTGFEKEN</sequence>
<dbReference type="InParanoid" id="A0A409WVH3"/>
<feature type="non-terminal residue" evidence="1">
    <location>
        <position position="1"/>
    </location>
</feature>
<reference evidence="1 2" key="1">
    <citation type="journal article" date="2018" name="Evol. Lett.">
        <title>Horizontal gene cluster transfer increased hallucinogenic mushroom diversity.</title>
        <authorList>
            <person name="Reynolds H.T."/>
            <person name="Vijayakumar V."/>
            <person name="Gluck-Thaler E."/>
            <person name="Korotkin H.B."/>
            <person name="Matheny P.B."/>
            <person name="Slot J.C."/>
        </authorList>
    </citation>
    <scope>NUCLEOTIDE SEQUENCE [LARGE SCALE GENOMIC DNA]</scope>
    <source>
        <strain evidence="1 2">SRW20</strain>
    </source>
</reference>
<gene>
    <name evidence="1" type="ORF">CVT26_012890</name>
</gene>
<accession>A0A409WVH3</accession>
<dbReference type="PANTHER" id="PTHR46579">
    <property type="entry name" value="F5/8 TYPE C DOMAIN-CONTAINING PROTEIN-RELATED"/>
    <property type="match status" value="1"/>
</dbReference>
<dbReference type="STRING" id="231916.A0A409WVH3"/>
<dbReference type="Proteomes" id="UP000284706">
    <property type="component" value="Unassembled WGS sequence"/>
</dbReference>
<dbReference type="InterPro" id="IPR004242">
    <property type="entry name" value="Transposase_21"/>
</dbReference>
<evidence type="ECO:0000313" key="1">
    <source>
        <dbReference type="EMBL" id="PPQ82487.1"/>
    </source>
</evidence>
<keyword evidence="2" id="KW-1185">Reference proteome</keyword>
<organism evidence="1 2">
    <name type="scientific">Gymnopilus dilepis</name>
    <dbReference type="NCBI Taxonomy" id="231916"/>
    <lineage>
        <taxon>Eukaryota</taxon>
        <taxon>Fungi</taxon>
        <taxon>Dikarya</taxon>
        <taxon>Basidiomycota</taxon>
        <taxon>Agaricomycotina</taxon>
        <taxon>Agaricomycetes</taxon>
        <taxon>Agaricomycetidae</taxon>
        <taxon>Agaricales</taxon>
        <taxon>Agaricineae</taxon>
        <taxon>Hymenogastraceae</taxon>
        <taxon>Gymnopilus</taxon>
    </lineage>
</organism>
<comment type="caution">
    <text evidence="1">The sequence shown here is derived from an EMBL/GenBank/DDBJ whole genome shotgun (WGS) entry which is preliminary data.</text>
</comment>